<sequence length="93" mass="10341">MTITTPSIAIYHRLVALTILWIITTNLRSRGGKFILIRNSGPARPPLLGTCDRRVESPSVTSPGNCRLSRNALSMHIHQKQETHTPGKKEILT</sequence>
<keyword evidence="1" id="KW-1133">Transmembrane helix</keyword>
<evidence type="ECO:0000313" key="3">
    <source>
        <dbReference type="Proteomes" id="UP000267821"/>
    </source>
</evidence>
<dbReference type="AlphaFoldDB" id="A0A3N4LQL5"/>
<keyword evidence="1" id="KW-0472">Membrane</keyword>
<evidence type="ECO:0000313" key="2">
    <source>
        <dbReference type="EMBL" id="RPB25213.1"/>
    </source>
</evidence>
<feature type="transmembrane region" description="Helical" evidence="1">
    <location>
        <begin position="6"/>
        <end position="24"/>
    </location>
</feature>
<name>A0A3N4LQL5_9PEZI</name>
<organism evidence="2 3">
    <name type="scientific">Terfezia boudieri ATCC MYA-4762</name>
    <dbReference type="NCBI Taxonomy" id="1051890"/>
    <lineage>
        <taxon>Eukaryota</taxon>
        <taxon>Fungi</taxon>
        <taxon>Dikarya</taxon>
        <taxon>Ascomycota</taxon>
        <taxon>Pezizomycotina</taxon>
        <taxon>Pezizomycetes</taxon>
        <taxon>Pezizales</taxon>
        <taxon>Pezizaceae</taxon>
        <taxon>Terfezia</taxon>
    </lineage>
</organism>
<reference evidence="2 3" key="1">
    <citation type="journal article" date="2018" name="Nat. Ecol. Evol.">
        <title>Pezizomycetes genomes reveal the molecular basis of ectomycorrhizal truffle lifestyle.</title>
        <authorList>
            <person name="Murat C."/>
            <person name="Payen T."/>
            <person name="Noel B."/>
            <person name="Kuo A."/>
            <person name="Morin E."/>
            <person name="Chen J."/>
            <person name="Kohler A."/>
            <person name="Krizsan K."/>
            <person name="Balestrini R."/>
            <person name="Da Silva C."/>
            <person name="Montanini B."/>
            <person name="Hainaut M."/>
            <person name="Levati E."/>
            <person name="Barry K.W."/>
            <person name="Belfiori B."/>
            <person name="Cichocki N."/>
            <person name="Clum A."/>
            <person name="Dockter R.B."/>
            <person name="Fauchery L."/>
            <person name="Guy J."/>
            <person name="Iotti M."/>
            <person name="Le Tacon F."/>
            <person name="Lindquist E.A."/>
            <person name="Lipzen A."/>
            <person name="Malagnac F."/>
            <person name="Mello A."/>
            <person name="Molinier V."/>
            <person name="Miyauchi S."/>
            <person name="Poulain J."/>
            <person name="Riccioni C."/>
            <person name="Rubini A."/>
            <person name="Sitrit Y."/>
            <person name="Splivallo R."/>
            <person name="Traeger S."/>
            <person name="Wang M."/>
            <person name="Zifcakova L."/>
            <person name="Wipf D."/>
            <person name="Zambonelli A."/>
            <person name="Paolocci F."/>
            <person name="Nowrousian M."/>
            <person name="Ottonello S."/>
            <person name="Baldrian P."/>
            <person name="Spatafora J.W."/>
            <person name="Henrissat B."/>
            <person name="Nagy L.G."/>
            <person name="Aury J.M."/>
            <person name="Wincker P."/>
            <person name="Grigoriev I.V."/>
            <person name="Bonfante P."/>
            <person name="Martin F.M."/>
        </authorList>
    </citation>
    <scope>NUCLEOTIDE SEQUENCE [LARGE SCALE GENOMIC DNA]</scope>
    <source>
        <strain evidence="2 3">ATCC MYA-4762</strain>
    </source>
</reference>
<protein>
    <submittedName>
        <fullName evidence="2">Uncharacterized protein</fullName>
    </submittedName>
</protein>
<dbReference type="InParanoid" id="A0A3N4LQL5"/>
<dbReference type="Proteomes" id="UP000267821">
    <property type="component" value="Unassembled WGS sequence"/>
</dbReference>
<proteinExistence type="predicted"/>
<keyword evidence="1" id="KW-0812">Transmembrane</keyword>
<gene>
    <name evidence="2" type="ORF">L211DRAFT_103541</name>
</gene>
<keyword evidence="3" id="KW-1185">Reference proteome</keyword>
<evidence type="ECO:0000256" key="1">
    <source>
        <dbReference type="SAM" id="Phobius"/>
    </source>
</evidence>
<accession>A0A3N4LQL5</accession>
<dbReference type="EMBL" id="ML121538">
    <property type="protein sequence ID" value="RPB25213.1"/>
    <property type="molecule type" value="Genomic_DNA"/>
</dbReference>